<evidence type="ECO:0000313" key="2">
    <source>
        <dbReference type="EMBL" id="QRD04518.1"/>
    </source>
</evidence>
<protein>
    <submittedName>
        <fullName evidence="2">Uncharacterized protein</fullName>
    </submittedName>
</protein>
<organism evidence="2 3">
    <name type="scientific">Phaeosphaeria nodorum (strain SN15 / ATCC MYA-4574 / FGSC 10173)</name>
    <name type="common">Glume blotch fungus</name>
    <name type="synonym">Parastagonospora nodorum</name>
    <dbReference type="NCBI Taxonomy" id="321614"/>
    <lineage>
        <taxon>Eukaryota</taxon>
        <taxon>Fungi</taxon>
        <taxon>Dikarya</taxon>
        <taxon>Ascomycota</taxon>
        <taxon>Pezizomycotina</taxon>
        <taxon>Dothideomycetes</taxon>
        <taxon>Pleosporomycetidae</taxon>
        <taxon>Pleosporales</taxon>
        <taxon>Pleosporineae</taxon>
        <taxon>Phaeosphaeriaceae</taxon>
        <taxon>Parastagonospora</taxon>
    </lineage>
</organism>
<dbReference type="AlphaFoldDB" id="A0A7U2I8G5"/>
<feature type="compositionally biased region" description="Polar residues" evidence="1">
    <location>
        <begin position="83"/>
        <end position="95"/>
    </location>
</feature>
<gene>
    <name evidence="2" type="ORF">JI435_443580</name>
</gene>
<name>A0A7U2I8G5_PHANO</name>
<keyword evidence="3" id="KW-1185">Reference proteome</keyword>
<dbReference type="Proteomes" id="UP000663193">
    <property type="component" value="Chromosome 17"/>
</dbReference>
<evidence type="ECO:0000256" key="1">
    <source>
        <dbReference type="SAM" id="MobiDB-lite"/>
    </source>
</evidence>
<dbReference type="EMBL" id="CP069039">
    <property type="protein sequence ID" value="QRD04518.1"/>
    <property type="molecule type" value="Genomic_DNA"/>
</dbReference>
<proteinExistence type="predicted"/>
<feature type="region of interest" description="Disordered" evidence="1">
    <location>
        <begin position="30"/>
        <end position="170"/>
    </location>
</feature>
<evidence type="ECO:0000313" key="3">
    <source>
        <dbReference type="Proteomes" id="UP000663193"/>
    </source>
</evidence>
<accession>A0A7U2I8G5</accession>
<feature type="compositionally biased region" description="Low complexity" evidence="1">
    <location>
        <begin position="135"/>
        <end position="153"/>
    </location>
</feature>
<reference evidence="3" key="1">
    <citation type="journal article" date="2021" name="BMC Genomics">
        <title>Chromosome-level genome assembly and manually-curated proteome of model necrotroph Parastagonospora nodorum Sn15 reveals a genome-wide trove of candidate effector homologs, and redundancy of virulence-related functions within an accessory chromosome.</title>
        <authorList>
            <person name="Bertazzoni S."/>
            <person name="Jones D.A.B."/>
            <person name="Phan H.T."/>
            <person name="Tan K.-C."/>
            <person name="Hane J.K."/>
        </authorList>
    </citation>
    <scope>NUCLEOTIDE SEQUENCE [LARGE SCALE GENOMIC DNA]</scope>
    <source>
        <strain evidence="3">SN15 / ATCC MYA-4574 / FGSC 10173)</strain>
    </source>
</reference>
<feature type="compositionally biased region" description="Low complexity" evidence="1">
    <location>
        <begin position="62"/>
        <end position="82"/>
    </location>
</feature>
<sequence>MSQSNVPWTNAAIDPCLPSIEQETYSQEQLEEAFAQATSPEPVFTPVFSDDLDNFDFSIDNTTHSHATSADPSASSTPDFSSYTFNQTPSAYPTVPNTPQPYPIIHQGTQPTFHHRPSPSAHKQTRPSPSPPTPGKATTAAAPSATATSTASPLHPTQHSSACKAPKPHA</sequence>
<dbReference type="VEuPathDB" id="FungiDB:JI435_443580"/>